<evidence type="ECO:0000313" key="8">
    <source>
        <dbReference type="Proteomes" id="UP000014969"/>
    </source>
</evidence>
<keyword evidence="5" id="KW-0472">Membrane</keyword>
<dbReference type="GO" id="GO:0005524">
    <property type="term" value="F:ATP binding"/>
    <property type="evidence" value="ECO:0007669"/>
    <property type="project" value="UniProtKB-UniRule"/>
</dbReference>
<dbReference type="InterPro" id="IPR027417">
    <property type="entry name" value="P-loop_NTPase"/>
</dbReference>
<dbReference type="RefSeq" id="WP_020724483.1">
    <property type="nucleotide sequence ID" value="NZ_ATFQ01000040.1"/>
</dbReference>
<reference evidence="7 8" key="1">
    <citation type="journal article" date="2013" name="Genome Announc.">
        <title>Genome Sequence of an Epidemic Isolate of Mycobacterium abscessus subsp. bolletii from Rio de Janeiro, Brazil.</title>
        <authorList>
            <person name="Davidson R.M."/>
            <person name="Reynolds P.R."/>
            <person name="Farias-Hesson E."/>
            <person name="Duarte R.S."/>
            <person name="Jackson M."/>
            <person name="Strong M."/>
        </authorList>
    </citation>
    <scope>NUCLEOTIDE SEQUENCE [LARGE SCALE GENOMIC DNA]</scope>
    <source>
        <strain evidence="7 8">CRM-0020</strain>
    </source>
</reference>
<accession>A0A829HM82</accession>
<keyword evidence="5" id="KW-0812">Transmembrane</keyword>
<evidence type="ECO:0000256" key="3">
    <source>
        <dbReference type="PROSITE-ProRule" id="PRU00289"/>
    </source>
</evidence>
<evidence type="ECO:0000259" key="6">
    <source>
        <dbReference type="PROSITE" id="PS50901"/>
    </source>
</evidence>
<dbReference type="EMBL" id="ATFQ01000040">
    <property type="protein sequence ID" value="EPQ20994.1"/>
    <property type="molecule type" value="Genomic_DNA"/>
</dbReference>
<dbReference type="PANTHER" id="PTHR22683">
    <property type="entry name" value="SPORULATION PROTEIN RELATED"/>
    <property type="match status" value="1"/>
</dbReference>
<dbReference type="GO" id="GO:0003677">
    <property type="term" value="F:DNA binding"/>
    <property type="evidence" value="ECO:0007669"/>
    <property type="project" value="InterPro"/>
</dbReference>
<evidence type="ECO:0000313" key="7">
    <source>
        <dbReference type="EMBL" id="EPQ20994.1"/>
    </source>
</evidence>
<feature type="domain" description="FtsK" evidence="6">
    <location>
        <begin position="500"/>
        <end position="707"/>
    </location>
</feature>
<feature type="transmembrane region" description="Helical" evidence="5">
    <location>
        <begin position="74"/>
        <end position="93"/>
    </location>
</feature>
<evidence type="ECO:0000256" key="2">
    <source>
        <dbReference type="ARBA" id="ARBA00022840"/>
    </source>
</evidence>
<feature type="domain" description="FtsK" evidence="6">
    <location>
        <begin position="871"/>
        <end position="1063"/>
    </location>
</feature>
<protein>
    <recommendedName>
        <fullName evidence="6">FtsK domain-containing protein</fullName>
    </recommendedName>
</protein>
<keyword evidence="5" id="KW-1133">Transmembrane helix</keyword>
<dbReference type="InterPro" id="IPR050206">
    <property type="entry name" value="FtsK/SpoIIIE/SftA"/>
</dbReference>
<feature type="region of interest" description="Disordered" evidence="4">
    <location>
        <begin position="1"/>
        <end position="25"/>
    </location>
</feature>
<organism evidence="7 8">
    <name type="scientific">Mycobacteroides abscessus subsp. bolletii CRM-0020</name>
    <dbReference type="NCBI Taxonomy" id="1306401"/>
    <lineage>
        <taxon>Bacteria</taxon>
        <taxon>Bacillati</taxon>
        <taxon>Actinomycetota</taxon>
        <taxon>Actinomycetes</taxon>
        <taxon>Mycobacteriales</taxon>
        <taxon>Mycobacteriaceae</taxon>
        <taxon>Mycobacteroides</taxon>
        <taxon>Mycobacteroides abscessus</taxon>
    </lineage>
</organism>
<dbReference type="SUPFAM" id="SSF52540">
    <property type="entry name" value="P-loop containing nucleoside triphosphate hydrolases"/>
    <property type="match status" value="2"/>
</dbReference>
<feature type="binding site" evidence="3">
    <location>
        <begin position="523"/>
        <end position="530"/>
    </location>
    <ligand>
        <name>ATP</name>
        <dbReference type="ChEBI" id="CHEBI:30616"/>
    </ligand>
</feature>
<evidence type="ECO:0000256" key="4">
    <source>
        <dbReference type="SAM" id="MobiDB-lite"/>
    </source>
</evidence>
<dbReference type="InterPro" id="IPR002543">
    <property type="entry name" value="FtsK_dom"/>
</dbReference>
<keyword evidence="2 3" id="KW-0067">ATP-binding</keyword>
<proteinExistence type="predicted"/>
<name>A0A829HM82_9MYCO</name>
<keyword evidence="1 3" id="KW-0547">Nucleotide-binding</keyword>
<gene>
    <name evidence="7" type="ORF">J108_23570</name>
</gene>
<dbReference type="Gene3D" id="3.40.50.300">
    <property type="entry name" value="P-loop containing nucleotide triphosphate hydrolases"/>
    <property type="match status" value="3"/>
</dbReference>
<evidence type="ECO:0000256" key="5">
    <source>
        <dbReference type="SAM" id="Phobius"/>
    </source>
</evidence>
<dbReference type="PROSITE" id="PS50901">
    <property type="entry name" value="FTSK"/>
    <property type="match status" value="2"/>
</dbReference>
<dbReference type="PANTHER" id="PTHR22683:SF1">
    <property type="entry name" value="TYPE VII SECRETION SYSTEM PROTEIN ESSC"/>
    <property type="match status" value="1"/>
</dbReference>
<feature type="binding site" evidence="3">
    <location>
        <begin position="887"/>
        <end position="894"/>
    </location>
    <ligand>
        <name>ATP</name>
        <dbReference type="ChEBI" id="CHEBI:30616"/>
    </ligand>
</feature>
<comment type="caution">
    <text evidence="7">The sequence shown here is derived from an EMBL/GenBank/DDBJ whole genome shotgun (WGS) entry which is preliminary data.</text>
</comment>
<dbReference type="Pfam" id="PF01580">
    <property type="entry name" value="FtsK_SpoIIIE"/>
    <property type="match status" value="2"/>
</dbReference>
<evidence type="ECO:0000256" key="1">
    <source>
        <dbReference type="ARBA" id="ARBA00022741"/>
    </source>
</evidence>
<feature type="compositionally biased region" description="Basic and acidic residues" evidence="4">
    <location>
        <begin position="1"/>
        <end position="14"/>
    </location>
</feature>
<feature type="transmembrane region" description="Helical" evidence="5">
    <location>
        <begin position="39"/>
        <end position="62"/>
    </location>
</feature>
<sequence>MGTRALERTKDETKSGVTITRDPHPTDITPPPVWHRLEVSVWAIVFPVLLVAVVGVFLYIGFKSGMFSMFRGMGMLMPAIMLFAIGGMLFRSLRGGQGGENKGPLHKLRRDFARYVDILSGKALAAEEKQFIDLRHHFPNPKELLNHVGSNRMWERTPANERFGKVRVGMGVTVPTFKFSPVDVKASEELEPASASALSKMLYARVDQRDVPREFSLKGQAGWSLTGDLDLARGGARAIAAHLQVFHAPDDVQLVTIVNDASAPLWDYLKWLPHHRRSVNGHDQFLSFRSTAEFLAAMGDEYSERGQMPDKVGVKSGTSALSALAGSVATTAPAPETPEPAEHSRLIVVICDSDTVEWDSLIPSGGRGRDGVCFLNITAEPVGPLAVPSKTFVYGRNKDGEPIIERRKLLEDPLDFMSTADFLTRGRAEAIAKRTCKWRLGSAAQRLLGGTVDSDADMVDIALLLGVGDAATFNPEVTQARARDPRNILRVPVGKHQFTGKTFIIDQKEPSENGHGPHMGHAGQTGFGKSEYARTKAIALATTHTTDDLLMVGCDLKGNATFQGLEDIPHFITVLNNLDTNADRVDRFLQWFAGEIERRERLIKLAGPEVANIREYRKARAAGKLGIDGNPLPPFPYLLVMFDELAEAKSQYPLLVNFLAVVGRLGRALGIHLDVLSQKLDPGALGAIATHLAGRLCFNMGDPSEYRDLLGNYTAPDLPRRPGAAYYASSKDPKESVSIVQIAWAGAPYKRPKVQRTAAQVTTSADYYRPTLLSTLPDPVAQKIQAGYPQPEVVREPDEAPQAPDENENRTIGEVMIRRLKSVGERFPYPPELDVRVPVSDVMKTYEVPEEAEPEMFAPVGVIDRPRDEVKQPALYAPLHAGSFIVGRNGGERSSILAAILLGAACKFSPERIQFYGLDFGGGTLKSLESLKHVGAVIQRGDNYGTRRLIAHLMTLINTRVEQWPAAGIYDVKQWREAKFGENPTAPDDGHGEVYLLIDTVEGLFRQAPDLEGDLKTIADVGSEFGVHMIVTAKTYASDSVHKLEPSLPIKYELKLDEPAISRMARTLNEAIPAHIEGRGLVAEGYGAARRSNNMVGSDRIEPRTAWDFLFAAPSIRDANNNVFTGPEACQVLNITYAEHKDAPELPKLPTKVAETSITAQEPPILSLGLRELDLGPQIWDPRERGHLYIVGNKDCGKTTLMRHIAHQLERHIQVNGDVVWIADKRRGLVMACPSAGKRYLTSQAKFPEMYEEIRKIVVPRMIDEEDDEQEQIAARMAERGTRGLGGPRVWLLIENLTDWSMDQQGNPPFAQITDLIAQGKDTGFHIVVSRQADMDAMMGRGLQTPLMANGATTMLMSSSPDVQHPRKIKGQKLPDGRAMMIDIDTDPMMVQAPLSPPDVNTAQG</sequence>
<dbReference type="Proteomes" id="UP000014969">
    <property type="component" value="Unassembled WGS sequence"/>
</dbReference>